<feature type="region of interest" description="Disordered" evidence="1">
    <location>
        <begin position="1"/>
        <end position="151"/>
    </location>
</feature>
<feature type="compositionally biased region" description="Acidic residues" evidence="1">
    <location>
        <begin position="98"/>
        <end position="128"/>
    </location>
</feature>
<accession>A0A1J4KYK3</accession>
<keyword evidence="2" id="KW-0472">Membrane</keyword>
<reference evidence="3" key="1">
    <citation type="submission" date="2016-10" db="EMBL/GenBank/DDBJ databases">
        <authorList>
            <person name="Benchimol M."/>
            <person name="Almeida L.G."/>
            <person name="Vasconcelos A.T."/>
            <person name="Perreira-Neves A."/>
            <person name="Rosa I.A."/>
            <person name="Tasca T."/>
            <person name="Bogo M.R."/>
            <person name="de Souza W."/>
        </authorList>
    </citation>
    <scope>NUCLEOTIDE SEQUENCE [LARGE SCALE GENOMIC DNA]</scope>
    <source>
        <strain evidence="3">K</strain>
    </source>
</reference>
<dbReference type="AlphaFoldDB" id="A0A1J4KYK3"/>
<sequence length="228" mass="25650">MSEENTHNNQAETNESQIEDSAIEEALKEASSPASLEEEFKKLGEDTMIKEVSEALAATEAGDAENKENTEENPHEEPSNEKSIEDNLSNQNNPEPEQQPEPEPEQQPEPEPEPEQQPEPEQEQEVSAEEPPKVILIRPDRENDEDENENKIELVNNIHHPQDAPPPPPPPERLNVIQRVQKWYQKLVENNGEAETKKALMQYLRHVGVFVAGSFLVSTGAQFIGGLQ</sequence>
<evidence type="ECO:0000256" key="2">
    <source>
        <dbReference type="SAM" id="Phobius"/>
    </source>
</evidence>
<dbReference type="VEuPathDB" id="TrichDB:TRFO_41850"/>
<evidence type="ECO:0000313" key="4">
    <source>
        <dbReference type="Proteomes" id="UP000179807"/>
    </source>
</evidence>
<keyword evidence="2" id="KW-1133">Transmembrane helix</keyword>
<feature type="compositionally biased region" description="Polar residues" evidence="1">
    <location>
        <begin position="7"/>
        <end position="16"/>
    </location>
</feature>
<proteinExistence type="predicted"/>
<dbReference type="EMBL" id="MLAK01000116">
    <property type="protein sequence ID" value="OHT16339.1"/>
    <property type="molecule type" value="Genomic_DNA"/>
</dbReference>
<feature type="transmembrane region" description="Helical" evidence="2">
    <location>
        <begin position="207"/>
        <end position="225"/>
    </location>
</feature>
<name>A0A1J4KYK3_9EUKA</name>
<gene>
    <name evidence="3" type="ORF">TRFO_41850</name>
</gene>
<feature type="compositionally biased region" description="Basic and acidic residues" evidence="1">
    <location>
        <begin position="38"/>
        <end position="53"/>
    </location>
</feature>
<dbReference type="Proteomes" id="UP000179807">
    <property type="component" value="Unassembled WGS sequence"/>
</dbReference>
<feature type="compositionally biased region" description="Basic and acidic residues" evidence="1">
    <location>
        <begin position="64"/>
        <end position="85"/>
    </location>
</feature>
<dbReference type="RefSeq" id="XP_068369475.1">
    <property type="nucleotide sequence ID" value="XM_068514009.1"/>
</dbReference>
<dbReference type="GeneID" id="94848713"/>
<keyword evidence="2" id="KW-0812">Transmembrane</keyword>
<comment type="caution">
    <text evidence="3">The sequence shown here is derived from an EMBL/GenBank/DDBJ whole genome shotgun (WGS) entry which is preliminary data.</text>
</comment>
<protein>
    <submittedName>
        <fullName evidence="3">Uncharacterized protein</fullName>
    </submittedName>
</protein>
<organism evidence="3 4">
    <name type="scientific">Tritrichomonas foetus</name>
    <dbReference type="NCBI Taxonomy" id="1144522"/>
    <lineage>
        <taxon>Eukaryota</taxon>
        <taxon>Metamonada</taxon>
        <taxon>Parabasalia</taxon>
        <taxon>Tritrichomonadida</taxon>
        <taxon>Tritrichomonadidae</taxon>
        <taxon>Tritrichomonas</taxon>
    </lineage>
</organism>
<evidence type="ECO:0000256" key="1">
    <source>
        <dbReference type="SAM" id="MobiDB-lite"/>
    </source>
</evidence>
<evidence type="ECO:0000313" key="3">
    <source>
        <dbReference type="EMBL" id="OHT16339.1"/>
    </source>
</evidence>
<keyword evidence="4" id="KW-1185">Reference proteome</keyword>